<evidence type="ECO:0000256" key="5">
    <source>
        <dbReference type="ARBA" id="ARBA00022989"/>
    </source>
</evidence>
<dbReference type="EMBL" id="UGYW01000001">
    <property type="protein sequence ID" value="SUI96854.1"/>
    <property type="molecule type" value="Genomic_DNA"/>
</dbReference>
<dbReference type="Gene3D" id="1.10.3860.10">
    <property type="entry name" value="Sodium:dicarboxylate symporter"/>
    <property type="match status" value="1"/>
</dbReference>
<dbReference type="InterPro" id="IPR001991">
    <property type="entry name" value="Na-dicarboxylate_symporter"/>
</dbReference>
<feature type="transmembrane region" description="Helical" evidence="7">
    <location>
        <begin position="225"/>
        <end position="243"/>
    </location>
</feature>
<dbReference type="GO" id="GO:0015293">
    <property type="term" value="F:symporter activity"/>
    <property type="evidence" value="ECO:0007669"/>
    <property type="project" value="UniProtKB-KW"/>
</dbReference>
<feature type="transmembrane region" description="Helical" evidence="7">
    <location>
        <begin position="329"/>
        <end position="348"/>
    </location>
</feature>
<evidence type="ECO:0000256" key="6">
    <source>
        <dbReference type="ARBA" id="ARBA00023136"/>
    </source>
</evidence>
<evidence type="ECO:0000256" key="2">
    <source>
        <dbReference type="ARBA" id="ARBA00022448"/>
    </source>
</evidence>
<comment type="subcellular location">
    <subcellularLocation>
        <location evidence="1">Cell membrane</location>
        <topology evidence="1">Multi-pass membrane protein</topology>
    </subcellularLocation>
</comment>
<feature type="transmembrane region" description="Helical" evidence="7">
    <location>
        <begin position="305"/>
        <end position="323"/>
    </location>
</feature>
<keyword evidence="4 7" id="KW-0812">Transmembrane</keyword>
<dbReference type="SUPFAM" id="SSF118215">
    <property type="entry name" value="Proton glutamate symport protein"/>
    <property type="match status" value="1"/>
</dbReference>
<dbReference type="InterPro" id="IPR036458">
    <property type="entry name" value="Na:dicarbo_symporter_sf"/>
</dbReference>
<feature type="transmembrane region" description="Helical" evidence="7">
    <location>
        <begin position="360"/>
        <end position="380"/>
    </location>
</feature>
<reference evidence="8 9" key="1">
    <citation type="submission" date="2018-06" db="EMBL/GenBank/DDBJ databases">
        <authorList>
            <consortium name="Pathogen Informatics"/>
            <person name="Doyle S."/>
        </authorList>
    </citation>
    <scope>NUCLEOTIDE SEQUENCE [LARGE SCALE GENOMIC DNA]</scope>
    <source>
        <strain evidence="8 9">NCTC11388</strain>
    </source>
</reference>
<accession>A0A380B8S6</accession>
<sequence length="413" mass="44739">MENANKSFIENYGSILLLLLGIIIGCLIGIFAKDIVPYIKPLGDIFLNLLFVSIIPLIFFAISSSVANIEGNQRLGRIMGVMAAVFLITIILAAISMIIVLKLFPIEQVVSSDSTATSPLMDNKESWGDRIVRFLTVGEFSNLLSRQSMLAFVIFSFLVGIAARKADEKAKSFIVFLNAGNEVMKNLLIMIMKLAPIGLGAYFAFQVYDLGPKLFDIYAKPMGIYYGYGIIYFFLFFTIYTFIANGRKGVSSYWKNNILPTFTALSTCSSLATMPVNLSASPKMGIPPSVANVVIPLGTTLHKHGSALSSILKIYVAFVLMGWNFFDPATLITAVGITVLVSIVAGGIPNGGYIGEMLMISVYGLPTEAIPAVMIIGTLVDPLATVLNATGDTMAAMLVTRFSGEKFTNQDLQ</sequence>
<evidence type="ECO:0000256" key="1">
    <source>
        <dbReference type="ARBA" id="ARBA00004651"/>
    </source>
</evidence>
<dbReference type="Proteomes" id="UP000254893">
    <property type="component" value="Unassembled WGS sequence"/>
</dbReference>
<feature type="transmembrane region" description="Helical" evidence="7">
    <location>
        <begin position="45"/>
        <end position="69"/>
    </location>
</feature>
<dbReference type="RefSeq" id="WP_115168737.1">
    <property type="nucleotide sequence ID" value="NZ_UGYW01000001.1"/>
</dbReference>
<evidence type="ECO:0000313" key="9">
    <source>
        <dbReference type="Proteomes" id="UP000254893"/>
    </source>
</evidence>
<evidence type="ECO:0000256" key="3">
    <source>
        <dbReference type="ARBA" id="ARBA00022475"/>
    </source>
</evidence>
<dbReference type="GO" id="GO:0005886">
    <property type="term" value="C:plasma membrane"/>
    <property type="evidence" value="ECO:0007669"/>
    <property type="project" value="UniProtKB-SubCell"/>
</dbReference>
<protein>
    <submittedName>
        <fullName evidence="8">Aerobic C4-dicarboxylate transport protein</fullName>
    </submittedName>
</protein>
<keyword evidence="5 7" id="KW-1133">Transmembrane helix</keyword>
<feature type="transmembrane region" description="Helical" evidence="7">
    <location>
        <begin position="81"/>
        <end position="104"/>
    </location>
</feature>
<name>A0A380B8S6_SPHSI</name>
<feature type="transmembrane region" description="Helical" evidence="7">
    <location>
        <begin position="149"/>
        <end position="166"/>
    </location>
</feature>
<keyword evidence="3" id="KW-1003">Cell membrane</keyword>
<keyword evidence="6 7" id="KW-0472">Membrane</keyword>
<dbReference type="Pfam" id="PF00375">
    <property type="entry name" value="SDF"/>
    <property type="match status" value="1"/>
</dbReference>
<gene>
    <name evidence="8" type="primary">dctA_1</name>
    <name evidence="8" type="ORF">NCTC11388_00185</name>
</gene>
<keyword evidence="2" id="KW-0813">Transport</keyword>
<dbReference type="AlphaFoldDB" id="A0A380B8S6"/>
<feature type="transmembrane region" description="Helical" evidence="7">
    <location>
        <begin position="12"/>
        <end position="33"/>
    </location>
</feature>
<organism evidence="8 9">
    <name type="scientific">Sphingobacterium spiritivorum</name>
    <name type="common">Flavobacterium spiritivorum</name>
    <dbReference type="NCBI Taxonomy" id="258"/>
    <lineage>
        <taxon>Bacteria</taxon>
        <taxon>Pseudomonadati</taxon>
        <taxon>Bacteroidota</taxon>
        <taxon>Sphingobacteriia</taxon>
        <taxon>Sphingobacteriales</taxon>
        <taxon>Sphingobacteriaceae</taxon>
        <taxon>Sphingobacterium</taxon>
    </lineage>
</organism>
<evidence type="ECO:0000256" key="7">
    <source>
        <dbReference type="SAM" id="Phobius"/>
    </source>
</evidence>
<dbReference type="PANTHER" id="PTHR42865:SF7">
    <property type="entry name" value="PROTON_GLUTAMATE-ASPARTATE SYMPORTER"/>
    <property type="match status" value="1"/>
</dbReference>
<evidence type="ECO:0000256" key="4">
    <source>
        <dbReference type="ARBA" id="ARBA00022692"/>
    </source>
</evidence>
<dbReference type="PANTHER" id="PTHR42865">
    <property type="entry name" value="PROTON/GLUTAMATE-ASPARTATE SYMPORTER"/>
    <property type="match status" value="1"/>
</dbReference>
<proteinExistence type="predicted"/>
<dbReference type="PRINTS" id="PR00173">
    <property type="entry name" value="EDTRNSPORT"/>
</dbReference>
<feature type="transmembrane region" description="Helical" evidence="7">
    <location>
        <begin position="187"/>
        <end position="205"/>
    </location>
</feature>
<dbReference type="PROSITE" id="PS51257">
    <property type="entry name" value="PROKAR_LIPOPROTEIN"/>
    <property type="match status" value="1"/>
</dbReference>
<evidence type="ECO:0000313" key="8">
    <source>
        <dbReference type="EMBL" id="SUI96854.1"/>
    </source>
</evidence>
<dbReference type="GO" id="GO:0006835">
    <property type="term" value="P:dicarboxylic acid transport"/>
    <property type="evidence" value="ECO:0007669"/>
    <property type="project" value="TreeGrafter"/>
</dbReference>